<keyword evidence="2" id="KW-1133">Transmembrane helix</keyword>
<sequence>MEKGGEALKTVASRAPVTAERKIRDDLELKLPKPYLARALVAPDVDHPEGTAGHSNNGMSVLQQHIVFFDRNKDGIIYPWETYAGMRDLGFDRLPSFMLALIINLLMSYATLPGWMPNPLFPIYIDRIHKAKHGSDSATYDTEGRFMPVNLENVFSKYAHTEPDKLTFSEVWRMTEACRLPFDFVGWFLAKSEWLVLFSLAKDERGFLSKEAARRCFDGSLFESHAKKNKGGGDTKQ</sequence>
<dbReference type="GO" id="GO:0005509">
    <property type="term" value="F:calcium ion binding"/>
    <property type="evidence" value="ECO:0007669"/>
    <property type="project" value="TreeGrafter"/>
</dbReference>
<feature type="transmembrane region" description="Helical" evidence="2">
    <location>
        <begin position="96"/>
        <end position="116"/>
    </location>
</feature>
<evidence type="ECO:0000313" key="4">
    <source>
        <dbReference type="Proteomes" id="UP001165190"/>
    </source>
</evidence>
<dbReference type="OrthoDB" id="640742at2759"/>
<comment type="caution">
    <text evidence="3">The sequence shown here is derived from an EMBL/GenBank/DDBJ whole genome shotgun (WGS) entry which is preliminary data.</text>
</comment>
<evidence type="ECO:0000256" key="2">
    <source>
        <dbReference type="SAM" id="Phobius"/>
    </source>
</evidence>
<dbReference type="EMBL" id="BSYR01000007">
    <property type="protein sequence ID" value="GMI69869.1"/>
    <property type="molecule type" value="Genomic_DNA"/>
</dbReference>
<keyword evidence="4" id="KW-1185">Reference proteome</keyword>
<reference evidence="3" key="1">
    <citation type="submission" date="2023-05" db="EMBL/GenBank/DDBJ databases">
        <title>Genome and transcriptome analyses reveal genes involved in the formation of fine ridges on petal epidermal cells in Hibiscus trionum.</title>
        <authorList>
            <person name="Koshimizu S."/>
            <person name="Masuda S."/>
            <person name="Ishii T."/>
            <person name="Shirasu K."/>
            <person name="Hoshino A."/>
            <person name="Arita M."/>
        </authorList>
    </citation>
    <scope>NUCLEOTIDE SEQUENCE</scope>
    <source>
        <strain evidence="3">Hamamatsu line</strain>
    </source>
</reference>
<dbReference type="InterPro" id="IPR007736">
    <property type="entry name" value="Caleosin-related"/>
</dbReference>
<evidence type="ECO:0000313" key="3">
    <source>
        <dbReference type="EMBL" id="GMI69869.1"/>
    </source>
</evidence>
<dbReference type="AlphaFoldDB" id="A0A9W7H2F8"/>
<dbReference type="PANTHER" id="PTHR31495:SF23">
    <property type="entry name" value="PEROXYGENASE-LIKE"/>
    <property type="match status" value="1"/>
</dbReference>
<protein>
    <submittedName>
        <fullName evidence="3">Caleosin 3, Arabidopsis thaliana caleosin 3, peroxygenase 3, RESPONSIVE TO DESICCATION 20</fullName>
    </submittedName>
</protein>
<name>A0A9W7H2F8_HIBTR</name>
<keyword evidence="2" id="KW-0472">Membrane</keyword>
<organism evidence="3 4">
    <name type="scientific">Hibiscus trionum</name>
    <name type="common">Flower of an hour</name>
    <dbReference type="NCBI Taxonomy" id="183268"/>
    <lineage>
        <taxon>Eukaryota</taxon>
        <taxon>Viridiplantae</taxon>
        <taxon>Streptophyta</taxon>
        <taxon>Embryophyta</taxon>
        <taxon>Tracheophyta</taxon>
        <taxon>Spermatophyta</taxon>
        <taxon>Magnoliopsida</taxon>
        <taxon>eudicotyledons</taxon>
        <taxon>Gunneridae</taxon>
        <taxon>Pentapetalae</taxon>
        <taxon>rosids</taxon>
        <taxon>malvids</taxon>
        <taxon>Malvales</taxon>
        <taxon>Malvaceae</taxon>
        <taxon>Malvoideae</taxon>
        <taxon>Hibiscus</taxon>
    </lineage>
</organism>
<gene>
    <name evidence="3" type="ORF">HRI_000656200</name>
</gene>
<proteinExistence type="inferred from homology"/>
<dbReference type="Proteomes" id="UP001165190">
    <property type="component" value="Unassembled WGS sequence"/>
</dbReference>
<accession>A0A9W7H2F8</accession>
<comment type="similarity">
    <text evidence="1">Belongs to the caleosin family.</text>
</comment>
<dbReference type="Pfam" id="PF05042">
    <property type="entry name" value="Caleosin"/>
    <property type="match status" value="1"/>
</dbReference>
<keyword evidence="2" id="KW-0812">Transmembrane</keyword>
<dbReference type="GO" id="GO:0004497">
    <property type="term" value="F:monooxygenase activity"/>
    <property type="evidence" value="ECO:0007669"/>
    <property type="project" value="TreeGrafter"/>
</dbReference>
<dbReference type="PANTHER" id="PTHR31495">
    <property type="entry name" value="PEROXYGENASE 3-RELATED"/>
    <property type="match status" value="1"/>
</dbReference>
<evidence type="ECO:0000256" key="1">
    <source>
        <dbReference type="ARBA" id="ARBA00006765"/>
    </source>
</evidence>